<dbReference type="Pfam" id="PF04408">
    <property type="entry name" value="WHD_HA2"/>
    <property type="match status" value="1"/>
</dbReference>
<sequence>MLIWWQRLSVRPSTHAPLPRSRIEPLWYTRQRVLGRVIGRKLLTTQAAAVQQDILPPSTSSNESSGFIVRRVSRGNRAQGNEELNQDGAGRHKKAKRGGQKITAAKHKRAAAAAAAGATHGSLHQHHNHTHSNSATPIPSRRNARSKAASKRDQVAENMHSPPRKRARMGMVEDETMLPLPTPKDYPLAPTKLFSANLDTWQKATEGRIETDHQLNRLPKPDGGFEYSVTCRVYGSDFDPAVETAVGRDKNARKAEQIATRRLLGQLHAKGLLAELYLGDNAQPTKELGALSDVYNYCARTLDIPTIEIKHIPALNRRKRYVRVTIAHPSEDNICVHATRTSLKVALNAASVQFKRAAEQQHAAQGATPLIVRDSTALTEETAKPFMEFYKQTRRSYYEVRSERIVRYDGHQIDEAWKSQTYIAQEPAGEPAMSLGKKEASEALALLTAAVALSKQNPEVYEQFQKMKRTSTGKVLSPVRTVELDIPEDAEEVMRKAAREVRDNTIFSKDRPKMAQQAVEEADHRPRRSLDPSMNEARSAEMKEQLAAFNENPSLGPLRSKKENLPMNQYREKVLDLIENNTYSIVVGATGSGKTTQVPQILLEKSIEEGVGAQTNIICTQPRRIAATSVARRVADERNERLQESIGYQVRFDSKLPRHNGSVTYCTTGILLAQLQNSPDDILDTTSHIIIDEVHERDIIIDYLMITLKNLLETRRLENKFVPKVVLMSATLDTELFASYFRQHKEDGTVVPCPSLSVPGRTFPVKEKYLDDIMGELRLNYEAQGLNAVLNPDRVSQNYIETESKFSSTASTEDNLVAAAPIDWKRDAVNPGDTTQEDGMVPVGLVAASIAHLAQTTTEGAILAFLPGLDEIKKTRDLLTTQPLGVDFSDPARFKQYLLHSTIQGQDDVFAPVPPGCRKIILATNIAETSVTIPDVQYVVDTGKLKEKRYDQTTRITQLLTTWVSKSNSRQRAGRAGRVQNGNYYALYSQARFGAFRAIGLPEMLRSDLQEVCLGVMAQSIKTPVREFLAAAIEPPSAEAVDSSIVNLQALDAVTEDETLTPLGRVLASLPVHPSLGKMILMGILFRCFDPMLILSASSQGRSLFFSPIDNKKAADDARKVFASESNSDHIALINCFRIARQLRDQQGEFALQQFAQKYFMSIPTFLGIERTMGEIESILVQAGLIPFTDRRDRNRSQNGDPALNKNSGSIPLMKALILAGVHPNLGVAINPRLLQTPHEANTLIQPGSLNYMRGNRMGRSEGLVRGAMFAFSTMAKSADGNTIFLKDSSAVTPLMAAIFGSKTAMRDGRVLMIDDWLPLYIKRPGGFYSHSSNMVIEFFREALETVLGSAFSRIAKKGEGERYLADDPVLEKFADRFVDVLGRDVSGGEVFQRGEKREEPEFKIRGAAASMAEGRGRKRDSGRMN</sequence>
<dbReference type="FunFam" id="1.20.120.1080:FF:000002">
    <property type="entry name" value="Putative ATP-dependent RNA helicase DHX36"/>
    <property type="match status" value="1"/>
</dbReference>
<evidence type="ECO:0000256" key="3">
    <source>
        <dbReference type="ARBA" id="ARBA00022801"/>
    </source>
</evidence>
<feature type="domain" description="Helicase ATP-binding" evidence="7">
    <location>
        <begin position="575"/>
        <end position="750"/>
    </location>
</feature>
<organism evidence="9">
    <name type="scientific">Mytilinidion resinicola</name>
    <dbReference type="NCBI Taxonomy" id="574789"/>
    <lineage>
        <taxon>Eukaryota</taxon>
        <taxon>Fungi</taxon>
        <taxon>Dikarya</taxon>
        <taxon>Ascomycota</taxon>
        <taxon>Pezizomycotina</taxon>
        <taxon>Dothideomycetes</taxon>
        <taxon>Pleosporomycetidae</taxon>
        <taxon>Mytilinidiales</taxon>
        <taxon>Mytilinidiaceae</taxon>
        <taxon>Mytilinidion</taxon>
    </lineage>
</organism>
<dbReference type="PANTHER" id="PTHR18934:SF203">
    <property type="entry name" value="ATP-DEPENDENT RNA HELICASE A"/>
    <property type="match status" value="1"/>
</dbReference>
<dbReference type="SMART" id="SM00487">
    <property type="entry name" value="DEXDc"/>
    <property type="match status" value="1"/>
</dbReference>
<dbReference type="PROSITE" id="PS00690">
    <property type="entry name" value="DEAH_ATP_HELICASE"/>
    <property type="match status" value="1"/>
</dbReference>
<dbReference type="Pfam" id="PF21010">
    <property type="entry name" value="HA2_C"/>
    <property type="match status" value="1"/>
</dbReference>
<feature type="region of interest" description="Disordered" evidence="6">
    <location>
        <begin position="511"/>
        <end position="537"/>
    </location>
</feature>
<dbReference type="GO" id="GO:0016787">
    <property type="term" value="F:hydrolase activity"/>
    <property type="evidence" value="ECO:0007669"/>
    <property type="project" value="UniProtKB-KW"/>
</dbReference>
<keyword evidence="2" id="KW-0547">Nucleotide-binding</keyword>
<proteinExistence type="predicted"/>
<dbReference type="InterPro" id="IPR011545">
    <property type="entry name" value="DEAD/DEAH_box_helicase_dom"/>
</dbReference>
<evidence type="ECO:0000256" key="1">
    <source>
        <dbReference type="ARBA" id="ARBA00012552"/>
    </source>
</evidence>
<name>A0A6A6Y5V3_9PEZI</name>
<evidence type="ECO:0000259" key="8">
    <source>
        <dbReference type="PROSITE" id="PS51194"/>
    </source>
</evidence>
<dbReference type="EMBL" id="MU003714">
    <property type="protein sequence ID" value="KAF2804172.1"/>
    <property type="molecule type" value="Genomic_DNA"/>
</dbReference>
<dbReference type="InterPro" id="IPR007502">
    <property type="entry name" value="Helicase-assoc_dom"/>
</dbReference>
<dbReference type="GO" id="GO:0005524">
    <property type="term" value="F:ATP binding"/>
    <property type="evidence" value="ECO:0007669"/>
    <property type="project" value="UniProtKB-KW"/>
</dbReference>
<dbReference type="SMART" id="SM00490">
    <property type="entry name" value="HELICc"/>
    <property type="match status" value="1"/>
</dbReference>
<feature type="region of interest" description="Disordered" evidence="6">
    <location>
        <begin position="74"/>
        <end position="168"/>
    </location>
</feature>
<protein>
    <recommendedName>
        <fullName evidence="1">RNA helicase</fullName>
        <ecNumber evidence="1">3.6.4.13</ecNumber>
    </recommendedName>
</protein>
<feature type="compositionally biased region" description="Basic and acidic residues" evidence="6">
    <location>
        <begin position="521"/>
        <end position="530"/>
    </location>
</feature>
<dbReference type="CDD" id="cd17917">
    <property type="entry name" value="DEXHc_RHA-like"/>
    <property type="match status" value="1"/>
</dbReference>
<dbReference type="PROSITE" id="PS51192">
    <property type="entry name" value="HELICASE_ATP_BIND_1"/>
    <property type="match status" value="1"/>
</dbReference>
<dbReference type="InterPro" id="IPR014001">
    <property type="entry name" value="Helicase_ATP-bd"/>
</dbReference>
<keyword evidence="4" id="KW-0347">Helicase</keyword>
<dbReference type="InterPro" id="IPR027417">
    <property type="entry name" value="P-loop_NTPase"/>
</dbReference>
<dbReference type="Pfam" id="PF00271">
    <property type="entry name" value="Helicase_C"/>
    <property type="match status" value="1"/>
</dbReference>
<dbReference type="InterPro" id="IPR048333">
    <property type="entry name" value="HA2_WH"/>
</dbReference>
<reference evidence="11" key="3">
    <citation type="submission" date="2025-04" db="UniProtKB">
        <authorList>
            <consortium name="RefSeq"/>
        </authorList>
    </citation>
    <scope>IDENTIFICATION</scope>
    <source>
        <strain evidence="11">CBS 304.34</strain>
    </source>
</reference>
<evidence type="ECO:0000313" key="10">
    <source>
        <dbReference type="Proteomes" id="UP000504636"/>
    </source>
</evidence>
<reference evidence="11" key="2">
    <citation type="submission" date="2020-04" db="EMBL/GenBank/DDBJ databases">
        <authorList>
            <consortium name="NCBI Genome Project"/>
        </authorList>
    </citation>
    <scope>NUCLEOTIDE SEQUENCE</scope>
    <source>
        <strain evidence="11">CBS 304.34</strain>
    </source>
</reference>
<keyword evidence="10" id="KW-1185">Reference proteome</keyword>
<dbReference type="GO" id="GO:0003724">
    <property type="term" value="F:RNA helicase activity"/>
    <property type="evidence" value="ECO:0007669"/>
    <property type="project" value="UniProtKB-EC"/>
</dbReference>
<evidence type="ECO:0000256" key="4">
    <source>
        <dbReference type="ARBA" id="ARBA00022806"/>
    </source>
</evidence>
<evidence type="ECO:0000256" key="2">
    <source>
        <dbReference type="ARBA" id="ARBA00022741"/>
    </source>
</evidence>
<reference evidence="9 11" key="1">
    <citation type="journal article" date="2020" name="Stud. Mycol.">
        <title>101 Dothideomycetes genomes: a test case for predicting lifestyles and emergence of pathogens.</title>
        <authorList>
            <person name="Haridas S."/>
            <person name="Albert R."/>
            <person name="Binder M."/>
            <person name="Bloem J."/>
            <person name="Labutti K."/>
            <person name="Salamov A."/>
            <person name="Andreopoulos B."/>
            <person name="Baker S."/>
            <person name="Barry K."/>
            <person name="Bills G."/>
            <person name="Bluhm B."/>
            <person name="Cannon C."/>
            <person name="Castanera R."/>
            <person name="Culley D."/>
            <person name="Daum C."/>
            <person name="Ezra D."/>
            <person name="Gonzalez J."/>
            <person name="Henrissat B."/>
            <person name="Kuo A."/>
            <person name="Liang C."/>
            <person name="Lipzen A."/>
            <person name="Lutzoni F."/>
            <person name="Magnuson J."/>
            <person name="Mondo S."/>
            <person name="Nolan M."/>
            <person name="Ohm R."/>
            <person name="Pangilinan J."/>
            <person name="Park H.-J."/>
            <person name="Ramirez L."/>
            <person name="Alfaro M."/>
            <person name="Sun H."/>
            <person name="Tritt A."/>
            <person name="Yoshinaga Y."/>
            <person name="Zwiers L.-H."/>
            <person name="Turgeon B."/>
            <person name="Goodwin S."/>
            <person name="Spatafora J."/>
            <person name="Crous P."/>
            <person name="Grigoriev I."/>
        </authorList>
    </citation>
    <scope>NUCLEOTIDE SEQUENCE</scope>
    <source>
        <strain evidence="9 11">CBS 304.34</strain>
    </source>
</reference>
<feature type="compositionally biased region" description="Basic residues" evidence="6">
    <location>
        <begin position="91"/>
        <end position="110"/>
    </location>
</feature>
<dbReference type="GeneID" id="54469368"/>
<feature type="domain" description="Helicase C-terminal" evidence="8">
    <location>
        <begin position="849"/>
        <end position="1020"/>
    </location>
</feature>
<evidence type="ECO:0000313" key="11">
    <source>
        <dbReference type="RefSeq" id="XP_033571136.1"/>
    </source>
</evidence>
<dbReference type="Gene3D" id="3.40.50.300">
    <property type="entry name" value="P-loop containing nucleotide triphosphate hydrolases"/>
    <property type="match status" value="2"/>
</dbReference>
<evidence type="ECO:0000256" key="5">
    <source>
        <dbReference type="ARBA" id="ARBA00022840"/>
    </source>
</evidence>
<feature type="region of interest" description="Disordered" evidence="6">
    <location>
        <begin position="1395"/>
        <end position="1426"/>
    </location>
</feature>
<dbReference type="SUPFAM" id="SSF52540">
    <property type="entry name" value="P-loop containing nucleoside triphosphate hydrolases"/>
    <property type="match status" value="1"/>
</dbReference>
<dbReference type="CDD" id="cd18791">
    <property type="entry name" value="SF2_C_RHA"/>
    <property type="match status" value="1"/>
</dbReference>
<keyword evidence="5" id="KW-0067">ATP-binding</keyword>
<accession>A0A6A6Y5V3</accession>
<gene>
    <name evidence="9 11" type="ORF">BDZ99DRAFT_575489</name>
</gene>
<dbReference type="PROSITE" id="PS51194">
    <property type="entry name" value="HELICASE_CTER"/>
    <property type="match status" value="1"/>
</dbReference>
<dbReference type="OrthoDB" id="5600252at2759"/>
<evidence type="ECO:0000256" key="6">
    <source>
        <dbReference type="SAM" id="MobiDB-lite"/>
    </source>
</evidence>
<dbReference type="Proteomes" id="UP000504636">
    <property type="component" value="Unplaced"/>
</dbReference>
<dbReference type="Pfam" id="PF00270">
    <property type="entry name" value="DEAD"/>
    <property type="match status" value="1"/>
</dbReference>
<dbReference type="PANTHER" id="PTHR18934">
    <property type="entry name" value="ATP-DEPENDENT RNA HELICASE"/>
    <property type="match status" value="1"/>
</dbReference>
<dbReference type="InterPro" id="IPR002464">
    <property type="entry name" value="DNA/RNA_helicase_DEAH_CS"/>
</dbReference>
<dbReference type="GO" id="GO:0003723">
    <property type="term" value="F:RNA binding"/>
    <property type="evidence" value="ECO:0007669"/>
    <property type="project" value="TreeGrafter"/>
</dbReference>
<dbReference type="SMART" id="SM00847">
    <property type="entry name" value="HA2"/>
    <property type="match status" value="1"/>
</dbReference>
<dbReference type="GO" id="GO:1990904">
    <property type="term" value="C:ribonucleoprotein complex"/>
    <property type="evidence" value="ECO:0007669"/>
    <property type="project" value="UniProtKB-ARBA"/>
</dbReference>
<dbReference type="Gene3D" id="1.20.120.1080">
    <property type="match status" value="1"/>
</dbReference>
<dbReference type="RefSeq" id="XP_033571136.1">
    <property type="nucleotide sequence ID" value="XM_033728475.1"/>
</dbReference>
<evidence type="ECO:0000259" key="7">
    <source>
        <dbReference type="PROSITE" id="PS51192"/>
    </source>
</evidence>
<evidence type="ECO:0000313" key="9">
    <source>
        <dbReference type="EMBL" id="KAF2804172.1"/>
    </source>
</evidence>
<keyword evidence="3 9" id="KW-0378">Hydrolase</keyword>
<dbReference type="InterPro" id="IPR001650">
    <property type="entry name" value="Helicase_C-like"/>
</dbReference>
<dbReference type="EC" id="3.6.4.13" evidence="1"/>
<feature type="compositionally biased region" description="Basic and acidic residues" evidence="6">
    <location>
        <begin position="1395"/>
        <end position="1405"/>
    </location>
</feature>
<feature type="compositionally biased region" description="Low complexity" evidence="6">
    <location>
        <begin position="111"/>
        <end position="121"/>
    </location>
</feature>